<proteinExistence type="predicted"/>
<evidence type="ECO:0000313" key="1">
    <source>
        <dbReference type="EMBL" id="SFR40537.1"/>
    </source>
</evidence>
<dbReference type="Gene3D" id="3.30.420.300">
    <property type="entry name" value="2-keto-3-deoxy-galactonokinase, substrate binding domain"/>
    <property type="match status" value="1"/>
</dbReference>
<keyword evidence="1" id="KW-0418">Kinase</keyword>
<dbReference type="AlphaFoldDB" id="A0A1I6GEM4"/>
<dbReference type="EMBL" id="FOYO01000001">
    <property type="protein sequence ID" value="SFR40537.1"/>
    <property type="molecule type" value="Genomic_DNA"/>
</dbReference>
<dbReference type="GO" id="GO:0034194">
    <property type="term" value="P:D-galactonate catabolic process"/>
    <property type="evidence" value="ECO:0007669"/>
    <property type="project" value="InterPro"/>
</dbReference>
<dbReference type="InterPro" id="IPR042258">
    <property type="entry name" value="DGOK_N"/>
</dbReference>
<dbReference type="SUPFAM" id="SSF53067">
    <property type="entry name" value="Actin-like ATPase domain"/>
    <property type="match status" value="1"/>
</dbReference>
<sequence length="303" mass="32260">MAEVAWIAVDWGTSNLRVWAMDASGQVVDTHGSDQGMGVLDREGFETALLSLITPYLAQGRVLPVVCCGMVGSRQGWAEAAYLSTPCAPPDGQNATRVAVNDPRISVFILPGIKQISPPDVMRGEETQIAGYLAVNPDFDGVLCMPGTHTKWVHISLKEIVSFQTFMTGEMFALLSKQSVLRHCLVSSGFDQSSFDAGLSDALGRPQLVTAQLFGLRAGALVADLKPAAVRGRLSGLLIGAELSGARPYWLGQNVAIIGDPKMSDLYRKGLAAQGVDATLVDVADITLNGLKAAYESLKEQVL</sequence>
<dbReference type="STRING" id="670154.SAMN04488002_1333"/>
<evidence type="ECO:0000313" key="2">
    <source>
        <dbReference type="Proteomes" id="UP000199658"/>
    </source>
</evidence>
<name>A0A1I6GEM4_9RHOB</name>
<gene>
    <name evidence="1" type="ORF">SAMN04488002_1333</name>
</gene>
<dbReference type="InterPro" id="IPR007729">
    <property type="entry name" value="DGOK"/>
</dbReference>
<dbReference type="RefSeq" id="WP_090214051.1">
    <property type="nucleotide sequence ID" value="NZ_FOYO01000001.1"/>
</dbReference>
<protein>
    <submittedName>
        <fullName evidence="1">2-keto-3-deoxygalactonate kinase</fullName>
    </submittedName>
</protein>
<dbReference type="GO" id="GO:0008671">
    <property type="term" value="F:2-dehydro-3-deoxygalactonokinase activity"/>
    <property type="evidence" value="ECO:0007669"/>
    <property type="project" value="InterPro"/>
</dbReference>
<reference evidence="2" key="1">
    <citation type="submission" date="2016-10" db="EMBL/GenBank/DDBJ databases">
        <authorList>
            <person name="Varghese N."/>
            <person name="Submissions S."/>
        </authorList>
    </citation>
    <scope>NUCLEOTIDE SEQUENCE [LARGE SCALE GENOMIC DNA]</scope>
    <source>
        <strain evidence="2">DSM 26921</strain>
    </source>
</reference>
<dbReference type="Gene3D" id="3.30.420.310">
    <property type="entry name" value="2-keto-3-deoxy-galactonokinase, C-terminal domain"/>
    <property type="match status" value="1"/>
</dbReference>
<keyword evidence="2" id="KW-1185">Reference proteome</keyword>
<dbReference type="Pfam" id="PF05035">
    <property type="entry name" value="DGOK"/>
    <property type="match status" value="1"/>
</dbReference>
<dbReference type="OrthoDB" id="256574at2"/>
<dbReference type="InterPro" id="IPR043129">
    <property type="entry name" value="ATPase_NBD"/>
</dbReference>
<keyword evidence="1" id="KW-0808">Transferase</keyword>
<dbReference type="Proteomes" id="UP000199658">
    <property type="component" value="Unassembled WGS sequence"/>
</dbReference>
<dbReference type="InterPro" id="IPR042257">
    <property type="entry name" value="DGOK_C"/>
</dbReference>
<organism evidence="1 2">
    <name type="scientific">Litoreibacter janthinus</name>
    <dbReference type="NCBI Taxonomy" id="670154"/>
    <lineage>
        <taxon>Bacteria</taxon>
        <taxon>Pseudomonadati</taxon>
        <taxon>Pseudomonadota</taxon>
        <taxon>Alphaproteobacteria</taxon>
        <taxon>Rhodobacterales</taxon>
        <taxon>Roseobacteraceae</taxon>
        <taxon>Litoreibacter</taxon>
    </lineage>
</organism>
<accession>A0A1I6GEM4</accession>